<evidence type="ECO:0000313" key="10">
    <source>
        <dbReference type="EMBL" id="CAG5117044.1"/>
    </source>
</evidence>
<dbReference type="CDD" id="cd16615">
    <property type="entry name" value="RING-HC_ZNF598"/>
    <property type="match status" value="1"/>
</dbReference>
<dbReference type="InterPro" id="IPR013087">
    <property type="entry name" value="Znf_C2H2_type"/>
</dbReference>
<proteinExistence type="inferred from homology"/>
<accession>A0A8S3YJU3</accession>
<gene>
    <name evidence="10" type="ORF">CUNI_LOCUS2602</name>
</gene>
<evidence type="ECO:0000256" key="4">
    <source>
        <dbReference type="ARBA" id="ARBA00022771"/>
    </source>
</evidence>
<dbReference type="OrthoDB" id="3838338at2759"/>
<keyword evidence="11" id="KW-1185">Reference proteome</keyword>
<feature type="region of interest" description="Disordered" evidence="8">
    <location>
        <begin position="259"/>
        <end position="311"/>
    </location>
</feature>
<dbReference type="InterPro" id="IPR013083">
    <property type="entry name" value="Znf_RING/FYVE/PHD"/>
</dbReference>
<dbReference type="Gene3D" id="3.30.160.60">
    <property type="entry name" value="Classic Zinc Finger"/>
    <property type="match status" value="1"/>
</dbReference>
<keyword evidence="5" id="KW-0862">Zinc</keyword>
<dbReference type="PROSITE" id="PS00028">
    <property type="entry name" value="ZINC_FINGER_C2H2_1"/>
    <property type="match status" value="1"/>
</dbReference>
<feature type="compositionally biased region" description="Basic and acidic residues" evidence="8">
    <location>
        <begin position="288"/>
        <end position="311"/>
    </location>
</feature>
<dbReference type="Proteomes" id="UP000678393">
    <property type="component" value="Unassembled WGS sequence"/>
</dbReference>
<evidence type="ECO:0000256" key="7">
    <source>
        <dbReference type="PROSITE-ProRule" id="PRU00175"/>
    </source>
</evidence>
<dbReference type="GO" id="GO:0043022">
    <property type="term" value="F:ribosome binding"/>
    <property type="evidence" value="ECO:0007669"/>
    <property type="project" value="TreeGrafter"/>
</dbReference>
<dbReference type="PANTHER" id="PTHR22938">
    <property type="entry name" value="ZINC FINGER PROTEIN 598"/>
    <property type="match status" value="1"/>
</dbReference>
<dbReference type="GO" id="GO:0016567">
    <property type="term" value="P:protein ubiquitination"/>
    <property type="evidence" value="ECO:0007669"/>
    <property type="project" value="TreeGrafter"/>
</dbReference>
<evidence type="ECO:0000256" key="5">
    <source>
        <dbReference type="ARBA" id="ARBA00022833"/>
    </source>
</evidence>
<evidence type="ECO:0000256" key="1">
    <source>
        <dbReference type="ARBA" id="ARBA00000900"/>
    </source>
</evidence>
<sequence>MSVAVERSESVDNVCPVCHDLIEIFAIGPCDHPVCSRCSTRMRVLCEQLDCPICRSQMPQVAFVYKKTQFKDISLRDCIPNRKYKIFFEDKDVEDSFLELLEFRCKMPSCQNRGPDRTFAQLQTHMRREHELFACDLCVSNLMIFPFERKFYNRKHLAIHRRVGDEDDKSYKGHPLCEFCDTRYNDKDDLLRHLRKDHFFCHFCDQQGSNAYYDQYPDLMKHFSETHFLCTDGECGNPSTRFTHAFASEIDLKAHRASAHNKNLSKAQSREARTIEVDFQMSRRRPGGNRDDFDERQTGGGRGRGDRYNRR</sequence>
<dbReference type="GO" id="GO:0072344">
    <property type="term" value="P:rescue of stalled ribosome"/>
    <property type="evidence" value="ECO:0007669"/>
    <property type="project" value="InterPro"/>
</dbReference>
<dbReference type="EC" id="2.3.2.27" evidence="3"/>
<dbReference type="InterPro" id="IPR056437">
    <property type="entry name" value="Znf-C2H2_ZNF598/HEL2"/>
</dbReference>
<feature type="domain" description="RING-type" evidence="9">
    <location>
        <begin position="15"/>
        <end position="55"/>
    </location>
</feature>
<dbReference type="InterPro" id="IPR041888">
    <property type="entry name" value="RING-HC_ZNF598/HEL2"/>
</dbReference>
<dbReference type="SUPFAM" id="SSF57850">
    <property type="entry name" value="RING/U-box"/>
    <property type="match status" value="1"/>
</dbReference>
<dbReference type="Pfam" id="PF25447">
    <property type="entry name" value="RING_ZNF598"/>
    <property type="match status" value="1"/>
</dbReference>
<name>A0A8S3YJU3_9EUPU</name>
<dbReference type="AlphaFoldDB" id="A0A8S3YJU3"/>
<dbReference type="EMBL" id="CAJHNH020000336">
    <property type="protein sequence ID" value="CAG5117044.1"/>
    <property type="molecule type" value="Genomic_DNA"/>
</dbReference>
<evidence type="ECO:0000256" key="8">
    <source>
        <dbReference type="SAM" id="MobiDB-lite"/>
    </source>
</evidence>
<comment type="catalytic activity">
    <reaction evidence="1">
        <text>S-ubiquitinyl-[E2 ubiquitin-conjugating enzyme]-L-cysteine + [acceptor protein]-L-lysine = [E2 ubiquitin-conjugating enzyme]-L-cysteine + N(6)-ubiquitinyl-[acceptor protein]-L-lysine.</text>
        <dbReference type="EC" id="2.3.2.27"/>
    </reaction>
</comment>
<reference evidence="10" key="1">
    <citation type="submission" date="2021-04" db="EMBL/GenBank/DDBJ databases">
        <authorList>
            <consortium name="Molecular Ecology Group"/>
        </authorList>
    </citation>
    <scope>NUCLEOTIDE SEQUENCE</scope>
</reference>
<dbReference type="GO" id="GO:0008270">
    <property type="term" value="F:zinc ion binding"/>
    <property type="evidence" value="ECO:0007669"/>
    <property type="project" value="UniProtKB-KW"/>
</dbReference>
<comment type="similarity">
    <text evidence="6">Belongs to the ZNF598/HEL2 family.</text>
</comment>
<comment type="caution">
    <text evidence="10">The sequence shown here is derived from an EMBL/GenBank/DDBJ whole genome shotgun (WGS) entry which is preliminary data.</text>
</comment>
<keyword evidence="4 7" id="KW-0863">Zinc-finger</keyword>
<evidence type="ECO:0000259" key="9">
    <source>
        <dbReference type="PROSITE" id="PS50089"/>
    </source>
</evidence>
<feature type="non-terminal residue" evidence="10">
    <location>
        <position position="311"/>
    </location>
</feature>
<dbReference type="InterPro" id="IPR001841">
    <property type="entry name" value="Znf_RING"/>
</dbReference>
<evidence type="ECO:0000256" key="3">
    <source>
        <dbReference type="ARBA" id="ARBA00012483"/>
    </source>
</evidence>
<dbReference type="Pfam" id="PF23230">
    <property type="entry name" value="zf-C2H2_13"/>
    <property type="match status" value="1"/>
</dbReference>
<evidence type="ECO:0000256" key="2">
    <source>
        <dbReference type="ARBA" id="ARBA00004906"/>
    </source>
</evidence>
<comment type="pathway">
    <text evidence="2">Protein modification; protein ubiquitination.</text>
</comment>
<protein>
    <recommendedName>
        <fullName evidence="3">RING-type E3 ubiquitin transferase</fullName>
        <ecNumber evidence="3">2.3.2.27</ecNumber>
    </recommendedName>
</protein>
<dbReference type="PANTHER" id="PTHR22938:SF0">
    <property type="entry name" value="E3 UBIQUITIN-PROTEIN LIGASE ZNF598"/>
    <property type="match status" value="1"/>
</dbReference>
<evidence type="ECO:0000313" key="11">
    <source>
        <dbReference type="Proteomes" id="UP000678393"/>
    </source>
</evidence>
<keyword evidence="4 7" id="KW-0479">Metal-binding</keyword>
<evidence type="ECO:0000256" key="6">
    <source>
        <dbReference type="ARBA" id="ARBA00035113"/>
    </source>
</evidence>
<dbReference type="InterPro" id="IPR044288">
    <property type="entry name" value="ZNF598/HEL2"/>
</dbReference>
<dbReference type="SMART" id="SM00355">
    <property type="entry name" value="ZnF_C2H2"/>
    <property type="match status" value="5"/>
</dbReference>
<dbReference type="Gene3D" id="3.30.40.10">
    <property type="entry name" value="Zinc/RING finger domain, C3HC4 (zinc finger)"/>
    <property type="match status" value="1"/>
</dbReference>
<dbReference type="GO" id="GO:0061630">
    <property type="term" value="F:ubiquitin protein ligase activity"/>
    <property type="evidence" value="ECO:0007669"/>
    <property type="project" value="UniProtKB-EC"/>
</dbReference>
<dbReference type="PROSITE" id="PS50089">
    <property type="entry name" value="ZF_RING_2"/>
    <property type="match status" value="1"/>
</dbReference>
<organism evidence="10 11">
    <name type="scientific">Candidula unifasciata</name>
    <dbReference type="NCBI Taxonomy" id="100452"/>
    <lineage>
        <taxon>Eukaryota</taxon>
        <taxon>Metazoa</taxon>
        <taxon>Spiralia</taxon>
        <taxon>Lophotrochozoa</taxon>
        <taxon>Mollusca</taxon>
        <taxon>Gastropoda</taxon>
        <taxon>Heterobranchia</taxon>
        <taxon>Euthyneura</taxon>
        <taxon>Panpulmonata</taxon>
        <taxon>Eupulmonata</taxon>
        <taxon>Stylommatophora</taxon>
        <taxon>Helicina</taxon>
        <taxon>Helicoidea</taxon>
        <taxon>Geomitridae</taxon>
        <taxon>Candidula</taxon>
    </lineage>
</organism>